<dbReference type="GO" id="GO:0003677">
    <property type="term" value="F:DNA binding"/>
    <property type="evidence" value="ECO:0007669"/>
    <property type="project" value="UniProtKB-KW"/>
</dbReference>
<gene>
    <name evidence="4" type="ORF">DB362_06560</name>
</gene>
<dbReference type="Pfam" id="PF07282">
    <property type="entry name" value="Cas12f1-like_TNB"/>
    <property type="match status" value="1"/>
</dbReference>
<comment type="caution">
    <text evidence="4">The sequence shown here is derived from an EMBL/GenBank/DDBJ whole genome shotgun (WGS) entry which is preliminary data.</text>
</comment>
<dbReference type="RefSeq" id="WP_109242046.1">
    <property type="nucleotide sequence ID" value="NZ_CP183830.1"/>
</dbReference>
<protein>
    <submittedName>
        <fullName evidence="4">Transposase</fullName>
    </submittedName>
</protein>
<accession>A0A2U2M525</accession>
<evidence type="ECO:0000313" key="5">
    <source>
        <dbReference type="Proteomes" id="UP000245607"/>
    </source>
</evidence>
<feature type="coiled-coil region" evidence="2">
    <location>
        <begin position="258"/>
        <end position="285"/>
    </location>
</feature>
<organism evidence="4 5">
    <name type="scientific">Ligilactobacillus salivarius</name>
    <dbReference type="NCBI Taxonomy" id="1624"/>
    <lineage>
        <taxon>Bacteria</taxon>
        <taxon>Bacillati</taxon>
        <taxon>Bacillota</taxon>
        <taxon>Bacilli</taxon>
        <taxon>Lactobacillales</taxon>
        <taxon>Lactobacillaceae</taxon>
        <taxon>Ligilactobacillus</taxon>
    </lineage>
</organism>
<dbReference type="AlphaFoldDB" id="A0A2U2M525"/>
<sequence length="465" mass="54589">MIKLPKTTEYIRVRRYRLVATDDLVAKFERNIEVENKVYNYVLKYLEKTYGVKHLNRPYPTTKKAKVFLAKDVLIPKILKDIYGLSKWDGKKVGIHSQALRDEYLVSILTNFGEYRKTLMSAAKMSKQDKEDYKNNVHNNNPKHKSWYRKSSLNYLRPNQSKRCVSLPSNGQAKIMSAHFIKIQDYGTIQVVENLTSMKNTNIVTTKIKRKSDGKFELQVVFKTVNKRKEVINKIGADWNMKDNKAWHTSEDEELYIDKDVSDKADELENKINKLKSQRDLITWLPRNSKRIVKLNKEIRYCNSKRSHILTAEYNEMAKKLLSKNDLVAIENLDAKEMRKRQEDSSKSQNRAKNRKLAKIKPYEMEQLVIQMANRLGKTVILVDSYKTSQVEYGTEYQEKHSVDDREWTSKYTGKTIKRDLNASKNILAWALNPKEHIKYKESLELQKEDKIKKAIRPQSLITIN</sequence>
<keyword evidence="2" id="KW-0175">Coiled coil</keyword>
<reference evidence="4 5" key="1">
    <citation type="submission" date="2018-05" db="EMBL/GenBank/DDBJ databases">
        <title>Lactobacillus salivarius genome sequencing and assembly.</title>
        <authorList>
            <person name="Audisio C."/>
            <person name="Albarracin L."/>
            <person name="Torres M.J."/>
            <person name="Hebert E.M."/>
            <person name="Saavedra L."/>
        </authorList>
    </citation>
    <scope>NUCLEOTIDE SEQUENCE [LARGE SCALE GENOMIC DNA]</scope>
    <source>
        <strain evidence="4 5">A3iob</strain>
    </source>
</reference>
<name>A0A2U2M525_9LACO</name>
<evidence type="ECO:0000259" key="3">
    <source>
        <dbReference type="Pfam" id="PF07282"/>
    </source>
</evidence>
<evidence type="ECO:0000313" key="4">
    <source>
        <dbReference type="EMBL" id="PWG51925.1"/>
    </source>
</evidence>
<dbReference type="EMBL" id="QFAS01000007">
    <property type="protein sequence ID" value="PWG51925.1"/>
    <property type="molecule type" value="Genomic_DNA"/>
</dbReference>
<evidence type="ECO:0000256" key="1">
    <source>
        <dbReference type="ARBA" id="ARBA00023125"/>
    </source>
</evidence>
<keyword evidence="1" id="KW-0238">DNA-binding</keyword>
<feature type="domain" description="Cas12f1-like TNB" evidence="3">
    <location>
        <begin position="363"/>
        <end position="427"/>
    </location>
</feature>
<evidence type="ECO:0000256" key="2">
    <source>
        <dbReference type="SAM" id="Coils"/>
    </source>
</evidence>
<dbReference type="InterPro" id="IPR010095">
    <property type="entry name" value="Cas12f1-like_TNB"/>
</dbReference>
<dbReference type="Proteomes" id="UP000245607">
    <property type="component" value="Unassembled WGS sequence"/>
</dbReference>
<proteinExistence type="predicted"/>